<accession>A0A7Y7LXG8</accession>
<dbReference type="AlphaFoldDB" id="A0A7Y7LXG8"/>
<dbReference type="Pfam" id="PF01590">
    <property type="entry name" value="GAF"/>
    <property type="match status" value="1"/>
</dbReference>
<evidence type="ECO:0000259" key="3">
    <source>
        <dbReference type="SMART" id="SM00862"/>
    </source>
</evidence>
<dbReference type="Proteomes" id="UP000543556">
    <property type="component" value="Unassembled WGS sequence"/>
</dbReference>
<protein>
    <submittedName>
        <fullName evidence="4">Transcriptional regulator</fullName>
    </submittedName>
</protein>
<evidence type="ECO:0000256" key="2">
    <source>
        <dbReference type="SAM" id="MobiDB-lite"/>
    </source>
</evidence>
<reference evidence="4 5" key="1">
    <citation type="submission" date="2020-02" db="EMBL/GenBank/DDBJ databases">
        <title>Genome sequence of strain AETb3-4.</title>
        <authorList>
            <person name="Gao J."/>
            <person name="Zhang X."/>
        </authorList>
    </citation>
    <scope>NUCLEOTIDE SEQUENCE [LARGE SCALE GENOMIC DNA]</scope>
    <source>
        <strain evidence="4 5">AETb3-4</strain>
    </source>
</reference>
<comment type="caution">
    <text evidence="4">The sequence shown here is derived from an EMBL/GenBank/DDBJ whole genome shotgun (WGS) entry which is preliminary data.</text>
</comment>
<keyword evidence="5" id="KW-1185">Reference proteome</keyword>
<dbReference type="InterPro" id="IPR003018">
    <property type="entry name" value="GAF"/>
</dbReference>
<dbReference type="GO" id="GO:0003677">
    <property type="term" value="F:DNA binding"/>
    <property type="evidence" value="ECO:0007669"/>
    <property type="project" value="UniProtKB-KW"/>
</dbReference>
<feature type="domain" description="OmpR/PhoB-type" evidence="3">
    <location>
        <begin position="253"/>
        <end position="322"/>
    </location>
</feature>
<dbReference type="InterPro" id="IPR001867">
    <property type="entry name" value="OmpR/PhoB-type_DNA-bd"/>
</dbReference>
<dbReference type="SMART" id="SM00862">
    <property type="entry name" value="Trans_reg_C"/>
    <property type="match status" value="1"/>
</dbReference>
<evidence type="ECO:0000256" key="1">
    <source>
        <dbReference type="ARBA" id="ARBA00023125"/>
    </source>
</evidence>
<evidence type="ECO:0000313" key="4">
    <source>
        <dbReference type="EMBL" id="NVM94345.1"/>
    </source>
</evidence>
<dbReference type="GO" id="GO:0000160">
    <property type="term" value="P:phosphorelay signal transduction system"/>
    <property type="evidence" value="ECO:0007669"/>
    <property type="project" value="InterPro"/>
</dbReference>
<dbReference type="GO" id="GO:0006355">
    <property type="term" value="P:regulation of DNA-templated transcription"/>
    <property type="evidence" value="ECO:0007669"/>
    <property type="project" value="InterPro"/>
</dbReference>
<dbReference type="InterPro" id="IPR029016">
    <property type="entry name" value="GAF-like_dom_sf"/>
</dbReference>
<keyword evidence="1" id="KW-0238">DNA-binding</keyword>
<gene>
    <name evidence="4" type="ORF">G6034_05375</name>
</gene>
<feature type="region of interest" description="Disordered" evidence="2">
    <location>
        <begin position="1"/>
        <end position="23"/>
    </location>
</feature>
<name>A0A7Y7LXG8_9MICC</name>
<proteinExistence type="predicted"/>
<evidence type="ECO:0000313" key="5">
    <source>
        <dbReference type="Proteomes" id="UP000543556"/>
    </source>
</evidence>
<sequence length="428" mass="46041">MRGLGESLLPSPQRQAGHGRDQVRALVRDSWQRSLEALPSPEGASPPVVWESRELEDFRRNHPLAAIMPVIQHLLVAPSHDTGLLVAVGDEHGRLLWVEGDSAARRNGERINFAQGADWSELAAGTSAPGTALVLGRGVQIRGEEHFNPAVHSWSCTAVPLHDPDSGGILGIVDITGGIDAVGANTLSLVQATVAAAEAQLRIQRLELRAAEPRRGTAGRTAAAGAPPSFAKPLYRDSLQILGRDQGVLHLAGQALTLSERHTEILAMLALHPAGLTAEELSDMVYPVGTSLTSIRAEMVRLRKLLRRHGPSLVPESRPYRLPRTLVVDAGQVLSYLDRGAHRLALNIYKGAVLPRSEAPAVEELRTRTGLLLREAILGDASPDVVLAYLQLPEAADDAEAWHCALRLLPPRSPRRAALVAHLESLEA</sequence>
<dbReference type="Gene3D" id="3.30.450.40">
    <property type="match status" value="1"/>
</dbReference>
<organism evidence="4 5">
    <name type="scientific">Arthrobacter wenxiniae</name>
    <dbReference type="NCBI Taxonomy" id="2713570"/>
    <lineage>
        <taxon>Bacteria</taxon>
        <taxon>Bacillati</taxon>
        <taxon>Actinomycetota</taxon>
        <taxon>Actinomycetes</taxon>
        <taxon>Micrococcales</taxon>
        <taxon>Micrococcaceae</taxon>
        <taxon>Arthrobacter</taxon>
    </lineage>
</organism>
<dbReference type="EMBL" id="JAAMFM010000005">
    <property type="protein sequence ID" value="NVM94345.1"/>
    <property type="molecule type" value="Genomic_DNA"/>
</dbReference>